<feature type="region of interest" description="Disordered" evidence="1">
    <location>
        <begin position="1"/>
        <end position="24"/>
    </location>
</feature>
<accession>A0AAW2LWM4</accession>
<dbReference type="AlphaFoldDB" id="A0AAW2LWM4"/>
<dbReference type="EMBL" id="JACGWK010000012">
    <property type="protein sequence ID" value="KAL0323525.1"/>
    <property type="molecule type" value="Genomic_DNA"/>
</dbReference>
<organism evidence="2">
    <name type="scientific">Sesamum angustifolium</name>
    <dbReference type="NCBI Taxonomy" id="2727405"/>
    <lineage>
        <taxon>Eukaryota</taxon>
        <taxon>Viridiplantae</taxon>
        <taxon>Streptophyta</taxon>
        <taxon>Embryophyta</taxon>
        <taxon>Tracheophyta</taxon>
        <taxon>Spermatophyta</taxon>
        <taxon>Magnoliopsida</taxon>
        <taxon>eudicotyledons</taxon>
        <taxon>Gunneridae</taxon>
        <taxon>Pentapetalae</taxon>
        <taxon>asterids</taxon>
        <taxon>lamiids</taxon>
        <taxon>Lamiales</taxon>
        <taxon>Pedaliaceae</taxon>
        <taxon>Sesamum</taxon>
    </lineage>
</organism>
<reference evidence="2" key="1">
    <citation type="submission" date="2020-06" db="EMBL/GenBank/DDBJ databases">
        <authorList>
            <person name="Li T."/>
            <person name="Hu X."/>
            <person name="Zhang T."/>
            <person name="Song X."/>
            <person name="Zhang H."/>
            <person name="Dai N."/>
            <person name="Sheng W."/>
            <person name="Hou X."/>
            <person name="Wei L."/>
        </authorList>
    </citation>
    <scope>NUCLEOTIDE SEQUENCE</scope>
    <source>
        <strain evidence="2">G01</strain>
        <tissue evidence="2">Leaf</tissue>
    </source>
</reference>
<evidence type="ECO:0000256" key="1">
    <source>
        <dbReference type="SAM" id="MobiDB-lite"/>
    </source>
</evidence>
<protein>
    <submittedName>
        <fullName evidence="2">Squamosa promoter-binding-like protein 7</fullName>
    </submittedName>
</protein>
<comment type="caution">
    <text evidence="2">The sequence shown here is derived from an EMBL/GenBank/DDBJ whole genome shotgun (WGS) entry which is preliminary data.</text>
</comment>
<dbReference type="Pfam" id="PF26102">
    <property type="entry name" value="Ig_SPL7"/>
    <property type="match status" value="1"/>
</dbReference>
<reference evidence="2" key="2">
    <citation type="journal article" date="2024" name="Plant">
        <title>Genomic evolution and insights into agronomic trait innovations of Sesamum species.</title>
        <authorList>
            <person name="Miao H."/>
            <person name="Wang L."/>
            <person name="Qu L."/>
            <person name="Liu H."/>
            <person name="Sun Y."/>
            <person name="Le M."/>
            <person name="Wang Q."/>
            <person name="Wei S."/>
            <person name="Zheng Y."/>
            <person name="Lin W."/>
            <person name="Duan Y."/>
            <person name="Cao H."/>
            <person name="Xiong S."/>
            <person name="Wang X."/>
            <person name="Wei L."/>
            <person name="Li C."/>
            <person name="Ma Q."/>
            <person name="Ju M."/>
            <person name="Zhao R."/>
            <person name="Li G."/>
            <person name="Mu C."/>
            <person name="Tian Q."/>
            <person name="Mei H."/>
            <person name="Zhang T."/>
            <person name="Gao T."/>
            <person name="Zhang H."/>
        </authorList>
    </citation>
    <scope>NUCLEOTIDE SEQUENCE</scope>
    <source>
        <strain evidence="2">G01</strain>
    </source>
</reference>
<evidence type="ECO:0000313" key="2">
    <source>
        <dbReference type="EMBL" id="KAL0323525.1"/>
    </source>
</evidence>
<gene>
    <name evidence="2" type="ORF">Sangu_1971800</name>
</gene>
<name>A0AAW2LWM4_9LAMI</name>
<sequence length="404" mass="45414">MQKESQQTILVDDVSGDDDTGKDGVCVSSQLEEREMLLESDGHFSTLCSALGSHNLQSDSVVSFPAFDETHIVGDRQNPRYKRSPSDCENKSTFSSVCPAGRISFKLYDWNPAEFPRRLRHQLLAEPALCIKDLVASPGSMLSGRGTMHVYLNDMIFRVSKDASSVVKVKMKDRAPKLHYIYPTCFEAGRPMELVACGSYLLQPNFRFLISFAGRYLAYNICVSSCYEKGDVNSSDHQLLKIFVPQINMNLFGPAFIEVENQSGLSNFIPILVGDKGTCAEMEMLQHKFDAPVSSQERKSSSPRTSCEAFASRQTQFSEFVLDVAWLLKKPVSEQQLTSSHIQRFNCLLNFLIEKESSVVLERVFCSLKSAIDNNMATGTSDSNMRLLRKNMDIAQLRLAHNYW</sequence>
<proteinExistence type="predicted"/>